<evidence type="ECO:0000256" key="4">
    <source>
        <dbReference type="SAM" id="Phobius"/>
    </source>
</evidence>
<name>A0A9X3N6R7_9ACTN</name>
<keyword evidence="4" id="KW-0812">Transmembrane</keyword>
<evidence type="ECO:0000256" key="2">
    <source>
        <dbReference type="ARBA" id="ARBA00022777"/>
    </source>
</evidence>
<feature type="transmembrane region" description="Helical" evidence="4">
    <location>
        <begin position="81"/>
        <end position="98"/>
    </location>
</feature>
<dbReference type="PANTHER" id="PTHR24421">
    <property type="entry name" value="NITRATE/NITRITE SENSOR PROTEIN NARX-RELATED"/>
    <property type="match status" value="1"/>
</dbReference>
<dbReference type="InterPro" id="IPR007168">
    <property type="entry name" value="Phageshock_PspC_N"/>
</dbReference>
<dbReference type="EMBL" id="JAPDDP010000013">
    <property type="protein sequence ID" value="MDA0180511.1"/>
    <property type="molecule type" value="Genomic_DNA"/>
</dbReference>
<comment type="caution">
    <text evidence="7">The sequence shown here is derived from an EMBL/GenBank/DDBJ whole genome shotgun (WGS) entry which is preliminary data.</text>
</comment>
<keyword evidence="3" id="KW-0902">Two-component regulatory system</keyword>
<protein>
    <submittedName>
        <fullName evidence="7">PspC domain-containing protein</fullName>
    </submittedName>
</protein>
<evidence type="ECO:0000256" key="3">
    <source>
        <dbReference type="ARBA" id="ARBA00023012"/>
    </source>
</evidence>
<dbReference type="InterPro" id="IPR050482">
    <property type="entry name" value="Sensor_HK_TwoCompSys"/>
</dbReference>
<dbReference type="InterPro" id="IPR003594">
    <property type="entry name" value="HATPase_dom"/>
</dbReference>
<feature type="domain" description="Phage shock protein PspC N-terminal" evidence="6">
    <location>
        <begin position="10"/>
        <end position="63"/>
    </location>
</feature>
<evidence type="ECO:0000259" key="5">
    <source>
        <dbReference type="Pfam" id="PF02518"/>
    </source>
</evidence>
<evidence type="ECO:0000259" key="6">
    <source>
        <dbReference type="Pfam" id="PF04024"/>
    </source>
</evidence>
<feature type="domain" description="Histidine kinase/HSP90-like ATPase" evidence="5">
    <location>
        <begin position="304"/>
        <end position="390"/>
    </location>
</feature>
<evidence type="ECO:0000313" key="7">
    <source>
        <dbReference type="EMBL" id="MDA0180511.1"/>
    </source>
</evidence>
<dbReference type="Pfam" id="PF02518">
    <property type="entry name" value="HATPase_c"/>
    <property type="match status" value="1"/>
</dbReference>
<sequence>MSSAAPLAVRRDPQHGYLGGVCAGFAARVGIDPLLIRIGFIAAVALGGVAIPLYAIAWVLIPSDSPERPAFQRLLTRQDTWLVAAGMGCLTAAGLLLLRTWDVWFVNDRFLWPLVIAATGGALIWRQSQTAPERVAQRARLPRQTVNRATAGAALVVGGALIFLYANDALAPARDVVVPVLVILVAVAIILAPWWIRLVRGLADERAARIRSQERAEVAAHLHDSVLQTLALVQKRADDPREVAALARRQERELRAWLNNSRPSGEETLASALEAAAAEVEGDHHVPIEVVTVGDRPLDDRSAALVAAAREALVNASKFAGPEPISLYVEATEERVEVFVRDRGPGFDVEEVPTDRRGVRDSIVGRMERHGGHATVHSTPGYGTEVELVIE</sequence>
<feature type="transmembrane region" description="Helical" evidence="4">
    <location>
        <begin position="110"/>
        <end position="125"/>
    </location>
</feature>
<keyword evidence="2" id="KW-0418">Kinase</keyword>
<feature type="transmembrane region" description="Helical" evidence="4">
    <location>
        <begin position="177"/>
        <end position="196"/>
    </location>
</feature>
<keyword evidence="8" id="KW-1185">Reference proteome</keyword>
<organism evidence="7 8">
    <name type="scientific">Solirubrobacter phytolaccae</name>
    <dbReference type="NCBI Taxonomy" id="1404360"/>
    <lineage>
        <taxon>Bacteria</taxon>
        <taxon>Bacillati</taxon>
        <taxon>Actinomycetota</taxon>
        <taxon>Thermoleophilia</taxon>
        <taxon>Solirubrobacterales</taxon>
        <taxon>Solirubrobacteraceae</taxon>
        <taxon>Solirubrobacter</taxon>
    </lineage>
</organism>
<gene>
    <name evidence="7" type="ORF">OJ997_09415</name>
</gene>
<feature type="transmembrane region" description="Helical" evidence="4">
    <location>
        <begin position="146"/>
        <end position="165"/>
    </location>
</feature>
<accession>A0A9X3N6R7</accession>
<dbReference type="Pfam" id="PF04024">
    <property type="entry name" value="PspC"/>
    <property type="match status" value="1"/>
</dbReference>
<dbReference type="GO" id="GO:0000160">
    <property type="term" value="P:phosphorelay signal transduction system"/>
    <property type="evidence" value="ECO:0007669"/>
    <property type="project" value="UniProtKB-KW"/>
</dbReference>
<dbReference type="Proteomes" id="UP001147653">
    <property type="component" value="Unassembled WGS sequence"/>
</dbReference>
<keyword evidence="1" id="KW-0808">Transferase</keyword>
<feature type="transmembrane region" description="Helical" evidence="4">
    <location>
        <begin position="34"/>
        <end position="61"/>
    </location>
</feature>
<reference evidence="7" key="1">
    <citation type="submission" date="2022-10" db="EMBL/GenBank/DDBJ databases">
        <title>The WGS of Solirubrobacter phytolaccae KCTC 29190.</title>
        <authorList>
            <person name="Jiang Z."/>
        </authorList>
    </citation>
    <scope>NUCLEOTIDE SEQUENCE</scope>
    <source>
        <strain evidence="7">KCTC 29190</strain>
    </source>
</reference>
<evidence type="ECO:0000256" key="1">
    <source>
        <dbReference type="ARBA" id="ARBA00022679"/>
    </source>
</evidence>
<dbReference type="GO" id="GO:0016301">
    <property type="term" value="F:kinase activity"/>
    <property type="evidence" value="ECO:0007669"/>
    <property type="project" value="UniProtKB-KW"/>
</dbReference>
<proteinExistence type="predicted"/>
<dbReference type="InterPro" id="IPR036890">
    <property type="entry name" value="HATPase_C_sf"/>
</dbReference>
<keyword evidence="4" id="KW-0472">Membrane</keyword>
<dbReference type="AlphaFoldDB" id="A0A9X3N6R7"/>
<evidence type="ECO:0000313" key="8">
    <source>
        <dbReference type="Proteomes" id="UP001147653"/>
    </source>
</evidence>
<dbReference type="PANTHER" id="PTHR24421:SF61">
    <property type="entry name" value="OXYGEN SENSOR HISTIDINE KINASE NREB"/>
    <property type="match status" value="1"/>
</dbReference>
<keyword evidence="4" id="KW-1133">Transmembrane helix</keyword>
<dbReference type="Gene3D" id="3.30.565.10">
    <property type="entry name" value="Histidine kinase-like ATPase, C-terminal domain"/>
    <property type="match status" value="1"/>
</dbReference>
<dbReference type="SUPFAM" id="SSF55874">
    <property type="entry name" value="ATPase domain of HSP90 chaperone/DNA topoisomerase II/histidine kinase"/>
    <property type="match status" value="1"/>
</dbReference>